<keyword evidence="1" id="KW-0347">Helicase</keyword>
<proteinExistence type="predicted"/>
<accession>A0ACC3A142</accession>
<dbReference type="EMBL" id="JAPDRQ010000141">
    <property type="protein sequence ID" value="KAJ9653778.1"/>
    <property type="molecule type" value="Genomic_DNA"/>
</dbReference>
<evidence type="ECO:0000313" key="2">
    <source>
        <dbReference type="Proteomes" id="UP001172386"/>
    </source>
</evidence>
<name>A0ACC3A142_9EURO</name>
<gene>
    <name evidence="1" type="primary">KU70</name>
    <name evidence="1" type="ORF">H2198_007067</name>
</gene>
<keyword evidence="2" id="KW-1185">Reference proteome</keyword>
<protein>
    <submittedName>
        <fullName evidence="1">ATP-dependent DNA helicase II subunit 1</fullName>
    </submittedName>
</protein>
<keyword evidence="1" id="KW-0378">Hydrolase</keyword>
<reference evidence="1" key="1">
    <citation type="submission" date="2022-10" db="EMBL/GenBank/DDBJ databases">
        <title>Culturing micro-colonial fungi from biological soil crusts in the Mojave desert and describing Neophaeococcomyces mojavensis, and introducing the new genera and species Taxawa tesnikishii.</title>
        <authorList>
            <person name="Kurbessoian T."/>
            <person name="Stajich J.E."/>
        </authorList>
    </citation>
    <scope>NUCLEOTIDE SEQUENCE</scope>
    <source>
        <strain evidence="1">JES_112</strain>
    </source>
</reference>
<sequence>MSELPLRTKDGDKNSDDNDEDEEEEVDEMGYKQVRDAVLFAIDVSKSMLKKPPVSESRKADSSSPLEAALKCAYHLMQQRIISAPKDLMGILLYGTETSKFYGEDETTRGGWSFPHCYLLTDLDIPEAEDVKALKSLVEDEDAEAAQELFQVSSEPVSMHTVLFCANQVFQQKASNFTSRRLFIVTDNDNPHADNRGFRSQATVRAKDLYDLGVVIELFPISSSKHTFDTKLFWDDIVYKSSPSDPDAIMYNPTVLTDLDKTQLVTGNTDGISLLQSLLSTISSRATPKRALFSAAALELAPNLRIGVKGFLLYKHQKPERSTYIYLGDEKPQIVKGQTTQYADDFDGGSRTIQKVEVKKAYTFGGEQIVFSQDEMKSLRNFGDPVIRIIGFKPVEYLPMWANFKTSTFIYPFEEDYVGSTRVFSALYQKLLKSKLMGLAWFLPRRNAVPVLAALIPTLGAESKDEKPNQAGVSATGCPQGFHLIPLPFADDIRQNPPSLHETPLRAPDELVDKMRPIIEQLNLPKGIYDPSRYPNPSLQWHYRILQALALEEDLPLTPEDKTKPKYRQIDKRIGTMAIDWGNELNKVYKEHIANNPNAANLGEKRPTGRATKTDEGVKKAKTESAALSEEEVRKMYEKGNLSKLTVTQLKDFARSKKLATDGLKAVIVERIETWFESR</sequence>
<organism evidence="1 2">
    <name type="scientific">Neophaeococcomyces mojaviensis</name>
    <dbReference type="NCBI Taxonomy" id="3383035"/>
    <lineage>
        <taxon>Eukaryota</taxon>
        <taxon>Fungi</taxon>
        <taxon>Dikarya</taxon>
        <taxon>Ascomycota</taxon>
        <taxon>Pezizomycotina</taxon>
        <taxon>Eurotiomycetes</taxon>
        <taxon>Chaetothyriomycetidae</taxon>
        <taxon>Chaetothyriales</taxon>
        <taxon>Chaetothyriales incertae sedis</taxon>
        <taxon>Neophaeococcomyces</taxon>
    </lineage>
</organism>
<dbReference type="Proteomes" id="UP001172386">
    <property type="component" value="Unassembled WGS sequence"/>
</dbReference>
<evidence type="ECO:0000313" key="1">
    <source>
        <dbReference type="EMBL" id="KAJ9653778.1"/>
    </source>
</evidence>
<keyword evidence="1" id="KW-0067">ATP-binding</keyword>
<keyword evidence="1" id="KW-0547">Nucleotide-binding</keyword>
<comment type="caution">
    <text evidence="1">The sequence shown here is derived from an EMBL/GenBank/DDBJ whole genome shotgun (WGS) entry which is preliminary data.</text>
</comment>